<accession>A0A3A9ZQ69</accession>
<dbReference type="AlphaFoldDB" id="A0A3A9ZQ69"/>
<keyword evidence="2" id="KW-1185">Reference proteome</keyword>
<evidence type="ECO:0000313" key="1">
    <source>
        <dbReference type="EMBL" id="RKN50323.1"/>
    </source>
</evidence>
<organism evidence="1 2">
    <name type="scientific">Micromonospora endolithica</name>
    <dbReference type="NCBI Taxonomy" id="230091"/>
    <lineage>
        <taxon>Bacteria</taxon>
        <taxon>Bacillati</taxon>
        <taxon>Actinomycetota</taxon>
        <taxon>Actinomycetes</taxon>
        <taxon>Micromonosporales</taxon>
        <taxon>Micromonosporaceae</taxon>
        <taxon>Micromonospora</taxon>
    </lineage>
</organism>
<gene>
    <name evidence="1" type="ORF">D7223_00445</name>
</gene>
<dbReference type="Proteomes" id="UP000281726">
    <property type="component" value="Unassembled WGS sequence"/>
</dbReference>
<protein>
    <submittedName>
        <fullName evidence="1">Uncharacterized protein</fullName>
    </submittedName>
</protein>
<comment type="caution">
    <text evidence="1">The sequence shown here is derived from an EMBL/GenBank/DDBJ whole genome shotgun (WGS) entry which is preliminary data.</text>
</comment>
<sequence length="67" mass="7232">MTASWMCWPSWLSQPLARHSGMATSMMLLAAMSSRWDTGMKVSIGMNRTTSCTRGSVSDRCSGRAGG</sequence>
<dbReference type="EMBL" id="RBAK01000001">
    <property type="protein sequence ID" value="RKN50323.1"/>
    <property type="molecule type" value="Genomic_DNA"/>
</dbReference>
<name>A0A3A9ZQ69_9ACTN</name>
<reference evidence="1 2" key="1">
    <citation type="journal article" date="2004" name="Syst. Appl. Microbiol.">
        <title>Cryptoendolithic actinomycetes from antarctic sandstone rock samples: Micromonospora endolithica sp. nov. and two isolates related to Micromonospora coerulea Jensen 1932.</title>
        <authorList>
            <person name="Hirsch P."/>
            <person name="Mevs U."/>
            <person name="Kroppenstedt R.M."/>
            <person name="Schumann P."/>
            <person name="Stackebrandt E."/>
        </authorList>
    </citation>
    <scope>NUCLEOTIDE SEQUENCE [LARGE SCALE GENOMIC DNA]</scope>
    <source>
        <strain evidence="1 2">JCM 12677</strain>
    </source>
</reference>
<evidence type="ECO:0000313" key="2">
    <source>
        <dbReference type="Proteomes" id="UP000281726"/>
    </source>
</evidence>
<proteinExistence type="predicted"/>